<keyword evidence="1" id="KW-0732">Signal</keyword>
<protein>
    <submittedName>
        <fullName evidence="2">Uncharacterized protein</fullName>
    </submittedName>
</protein>
<evidence type="ECO:0000313" key="3">
    <source>
        <dbReference type="Proteomes" id="UP000243180"/>
    </source>
</evidence>
<dbReference type="RefSeq" id="WP_096359884.1">
    <property type="nucleotide sequence ID" value="NZ_AP014879.1"/>
</dbReference>
<evidence type="ECO:0000313" key="2">
    <source>
        <dbReference type="EMBL" id="BAV32972.1"/>
    </source>
</evidence>
<organism evidence="2 3">
    <name type="scientific">Sulfuricaulis limicola</name>
    <dbReference type="NCBI Taxonomy" id="1620215"/>
    <lineage>
        <taxon>Bacteria</taxon>
        <taxon>Pseudomonadati</taxon>
        <taxon>Pseudomonadota</taxon>
        <taxon>Gammaproteobacteria</taxon>
        <taxon>Acidiferrobacterales</taxon>
        <taxon>Acidiferrobacteraceae</taxon>
        <taxon>Sulfuricaulis</taxon>
    </lineage>
</organism>
<reference evidence="2 3" key="1">
    <citation type="submission" date="2015-05" db="EMBL/GenBank/DDBJ databases">
        <title>Complete genome sequence of a sulfur-oxidizing gammaproteobacterium strain HA5.</title>
        <authorList>
            <person name="Miura A."/>
            <person name="Kojima H."/>
            <person name="Fukui M."/>
        </authorList>
    </citation>
    <scope>NUCLEOTIDE SEQUENCE [LARGE SCALE GENOMIC DNA]</scope>
    <source>
        <strain evidence="2 3">HA5</strain>
    </source>
</reference>
<keyword evidence="3" id="KW-1185">Reference proteome</keyword>
<feature type="signal peptide" evidence="1">
    <location>
        <begin position="1"/>
        <end position="20"/>
    </location>
</feature>
<feature type="chain" id="PRO_5008572350" evidence="1">
    <location>
        <begin position="21"/>
        <end position="70"/>
    </location>
</feature>
<evidence type="ECO:0000256" key="1">
    <source>
        <dbReference type="SAM" id="SignalP"/>
    </source>
</evidence>
<dbReference type="KEGG" id="slim:SCL_0650"/>
<proteinExistence type="predicted"/>
<accession>A0A1B4XDV5</accession>
<gene>
    <name evidence="2" type="ORF">SCL_0650</name>
</gene>
<dbReference type="Proteomes" id="UP000243180">
    <property type="component" value="Chromosome"/>
</dbReference>
<name>A0A1B4XDV5_9GAMM</name>
<sequence>MPFKTWIVGVTLALPLAVAAADKPETADMELIEFLGSLETKGDSGKEVLSAIDTGLLPDLPEEPPYDEAK</sequence>
<dbReference type="AlphaFoldDB" id="A0A1B4XDV5"/>
<dbReference type="InParanoid" id="A0A1B4XDV5"/>
<dbReference type="EMBL" id="AP014879">
    <property type="protein sequence ID" value="BAV32972.1"/>
    <property type="molecule type" value="Genomic_DNA"/>
</dbReference>